<keyword evidence="4" id="KW-1185">Reference proteome</keyword>
<dbReference type="GO" id="GO:0003964">
    <property type="term" value="F:RNA-directed DNA polymerase activity"/>
    <property type="evidence" value="ECO:0007669"/>
    <property type="project" value="UniProtKB-KW"/>
</dbReference>
<comment type="caution">
    <text evidence="3">The sequence shown here is derived from an EMBL/GenBank/DDBJ whole genome shotgun (WGS) entry which is preliminary data.</text>
</comment>
<evidence type="ECO:0000313" key="3">
    <source>
        <dbReference type="EMBL" id="GJS93293.1"/>
    </source>
</evidence>
<keyword evidence="3" id="KW-0695">RNA-directed DNA polymerase</keyword>
<evidence type="ECO:0000313" key="4">
    <source>
        <dbReference type="Proteomes" id="UP001151760"/>
    </source>
</evidence>
<accession>A0ABQ4ZX20</accession>
<dbReference type="Proteomes" id="UP001151760">
    <property type="component" value="Unassembled WGS sequence"/>
</dbReference>
<name>A0ABQ4ZX20_9ASTR</name>
<gene>
    <name evidence="3" type="ORF">Tco_0800261</name>
</gene>
<feature type="region of interest" description="Disordered" evidence="1">
    <location>
        <begin position="230"/>
        <end position="286"/>
    </location>
</feature>
<proteinExistence type="predicted"/>
<keyword evidence="3" id="KW-0808">Transferase</keyword>
<dbReference type="InterPro" id="IPR040256">
    <property type="entry name" value="At4g02000-like"/>
</dbReference>
<sequence length="395" mass="43520">MIISFVLSYIVLSSESAPDSVFVFETALTLDEPALTLDEPLVPCLEGGRGVKEKDLNRNKKNTSSGISVSTDSEDTMYDDTPIGVVYAVQEGVTPYVVDMTVVMENSMDGLDAMLENDLWFILNNPIILKKWHPNENLMKEDISTIPVWVKLHGVLVTAFNEDGLSVIATKLGTPLMLDSYTSDMCMQSCGRSSYARSMIELRADVEFKDNIVVAMPKITREGHYTCNNTSVGEKKTMKKPSQTSRGVLVGPKMGFKPHKEYRHVPKKSTASSSGNKKKGEEPIIEVSNSNPFDVLNSFDNNVEFGTNGGATNLVNNEATSSSSSFMNVDNSSSGTTPIIDKIEKFEELLTSEQAIFVDKAVNPLKKVEFPDEYDSEYGVASVDNDMARSWHQKG</sequence>
<reference evidence="3" key="2">
    <citation type="submission" date="2022-01" db="EMBL/GenBank/DDBJ databases">
        <authorList>
            <person name="Yamashiro T."/>
            <person name="Shiraishi A."/>
            <person name="Satake H."/>
            <person name="Nakayama K."/>
        </authorList>
    </citation>
    <scope>NUCLEOTIDE SEQUENCE</scope>
</reference>
<feature type="signal peptide" evidence="2">
    <location>
        <begin position="1"/>
        <end position="16"/>
    </location>
</feature>
<evidence type="ECO:0000256" key="1">
    <source>
        <dbReference type="SAM" id="MobiDB-lite"/>
    </source>
</evidence>
<reference evidence="3" key="1">
    <citation type="journal article" date="2022" name="Int. J. Mol. Sci.">
        <title>Draft Genome of Tanacetum Coccineum: Genomic Comparison of Closely Related Tanacetum-Family Plants.</title>
        <authorList>
            <person name="Yamashiro T."/>
            <person name="Shiraishi A."/>
            <person name="Nakayama K."/>
            <person name="Satake H."/>
        </authorList>
    </citation>
    <scope>NUCLEOTIDE SEQUENCE</scope>
</reference>
<protein>
    <submittedName>
        <fullName evidence="3">RNA-directed DNA polymerase, eukaryota, reverse transcriptase zinc-binding domain protein</fullName>
    </submittedName>
</protein>
<organism evidence="3 4">
    <name type="scientific">Tanacetum coccineum</name>
    <dbReference type="NCBI Taxonomy" id="301880"/>
    <lineage>
        <taxon>Eukaryota</taxon>
        <taxon>Viridiplantae</taxon>
        <taxon>Streptophyta</taxon>
        <taxon>Embryophyta</taxon>
        <taxon>Tracheophyta</taxon>
        <taxon>Spermatophyta</taxon>
        <taxon>Magnoliopsida</taxon>
        <taxon>eudicotyledons</taxon>
        <taxon>Gunneridae</taxon>
        <taxon>Pentapetalae</taxon>
        <taxon>asterids</taxon>
        <taxon>campanulids</taxon>
        <taxon>Asterales</taxon>
        <taxon>Asteraceae</taxon>
        <taxon>Asteroideae</taxon>
        <taxon>Anthemideae</taxon>
        <taxon>Anthemidinae</taxon>
        <taxon>Tanacetum</taxon>
    </lineage>
</organism>
<keyword evidence="3" id="KW-0548">Nucleotidyltransferase</keyword>
<dbReference type="PANTHER" id="PTHR31286">
    <property type="entry name" value="GLYCINE-RICH CELL WALL STRUCTURAL PROTEIN 1.8-LIKE"/>
    <property type="match status" value="1"/>
</dbReference>
<keyword evidence="2" id="KW-0732">Signal</keyword>
<feature type="chain" id="PRO_5046259457" evidence="2">
    <location>
        <begin position="17"/>
        <end position="395"/>
    </location>
</feature>
<feature type="compositionally biased region" description="Basic residues" evidence="1">
    <location>
        <begin position="256"/>
        <end position="267"/>
    </location>
</feature>
<evidence type="ECO:0000256" key="2">
    <source>
        <dbReference type="SAM" id="SignalP"/>
    </source>
</evidence>
<dbReference type="EMBL" id="BQNB010011647">
    <property type="protein sequence ID" value="GJS93293.1"/>
    <property type="molecule type" value="Genomic_DNA"/>
</dbReference>
<dbReference type="PANTHER" id="PTHR31286:SF99">
    <property type="entry name" value="DUF4283 DOMAIN-CONTAINING PROTEIN"/>
    <property type="match status" value="1"/>
</dbReference>